<feature type="compositionally biased region" description="Basic and acidic residues" evidence="1">
    <location>
        <begin position="142"/>
        <end position="188"/>
    </location>
</feature>
<evidence type="ECO:0000313" key="2">
    <source>
        <dbReference type="EMBL" id="CEM13905.1"/>
    </source>
</evidence>
<keyword evidence="3" id="KW-1185">Reference proteome</keyword>
<feature type="region of interest" description="Disordered" evidence="1">
    <location>
        <begin position="449"/>
        <end position="487"/>
    </location>
</feature>
<evidence type="ECO:0000256" key="1">
    <source>
        <dbReference type="SAM" id="MobiDB-lite"/>
    </source>
</evidence>
<feature type="compositionally biased region" description="Low complexity" evidence="1">
    <location>
        <begin position="291"/>
        <end position="301"/>
    </location>
</feature>
<evidence type="ECO:0000313" key="3">
    <source>
        <dbReference type="Proteomes" id="UP000041254"/>
    </source>
</evidence>
<dbReference type="AlphaFoldDB" id="A0A0G4FKP8"/>
<name>A0A0G4FKP8_VITBC</name>
<reference evidence="2 3" key="1">
    <citation type="submission" date="2014-11" db="EMBL/GenBank/DDBJ databases">
        <authorList>
            <person name="Zhu J."/>
            <person name="Qi W."/>
            <person name="Song R."/>
        </authorList>
    </citation>
    <scope>NUCLEOTIDE SEQUENCE [LARGE SCALE GENOMIC DNA]</scope>
</reference>
<organism evidence="2 3">
    <name type="scientific">Vitrella brassicaformis (strain CCMP3155)</name>
    <dbReference type="NCBI Taxonomy" id="1169540"/>
    <lineage>
        <taxon>Eukaryota</taxon>
        <taxon>Sar</taxon>
        <taxon>Alveolata</taxon>
        <taxon>Colpodellida</taxon>
        <taxon>Vitrellaceae</taxon>
        <taxon>Vitrella</taxon>
    </lineage>
</organism>
<feature type="region of interest" description="Disordered" evidence="1">
    <location>
        <begin position="108"/>
        <end position="196"/>
    </location>
</feature>
<feature type="region of interest" description="Disordered" evidence="1">
    <location>
        <begin position="285"/>
        <end position="316"/>
    </location>
</feature>
<gene>
    <name evidence="2" type="ORF">Vbra_556</name>
</gene>
<feature type="region of interest" description="Disordered" evidence="1">
    <location>
        <begin position="1"/>
        <end position="39"/>
    </location>
</feature>
<dbReference type="VEuPathDB" id="CryptoDB:Vbra_556"/>
<accession>A0A0G4FKP8</accession>
<protein>
    <submittedName>
        <fullName evidence="2">Uncharacterized protein</fullName>
    </submittedName>
</protein>
<dbReference type="Proteomes" id="UP000041254">
    <property type="component" value="Unassembled WGS sequence"/>
</dbReference>
<proteinExistence type="predicted"/>
<dbReference type="EMBL" id="CDMY01000448">
    <property type="protein sequence ID" value="CEM13905.1"/>
    <property type="molecule type" value="Genomic_DNA"/>
</dbReference>
<sequence length="552" mass="60494">MMADSLGADANMDTKAQQEDKPGPSSGPSSEECRHDVLDGRLESLRKSLHEKRSRSLKIFERLSTVADRIQHVTLCSTAPAAVVMPPPPQEEKAAPGSRQTTIDRLVGEGSPLSASSNEDFAPENKASTKPVIPPLNMSRLADSREPDPPLGDAEREGLLQKQHEEAECAHARQGDEDAGVDERREQGGDVSVPCGIPSPFFQTKLEEELWTEVLRLRRESEADQDTWNTKMAQFHEQLCRLEADQAEKQSIIDQLTHTIQNVQAILESLFGELRDIRLTIRGLRRRPSSPRRGGSSRVSSANPRQGRALTHSPAVKELPAVVPRVKVPSVPPLKLSDSLKKDKTIDKDEDSNVLLQGAAKTEVTMSPQYSKAAAPPALFAAPLAPPESPVLCVRTPPTFRSYNETTGRSPPPLWLIQPPTTAGTMVPEGVETMRSVPDEGVRKTVKGGVVPKKGLLQDRPPSARREKRPPLARSVSLPPPHYNRPFRPRFVLPPPPRRPPPPLPPAYVVRPMPVPVVYMRPVPPVAYVYAGVDSRAAAGCLGACRPKHRGR</sequence>
<dbReference type="InParanoid" id="A0A0G4FKP8"/>